<protein>
    <recommendedName>
        <fullName evidence="7">Methyltransferase domain-containing protein</fullName>
    </recommendedName>
</protein>
<dbReference type="SUPFAM" id="SSF53335">
    <property type="entry name" value="S-adenosyl-L-methionine-dependent methyltransferases"/>
    <property type="match status" value="1"/>
</dbReference>
<dbReference type="GeneID" id="25277871"/>
<keyword evidence="6" id="KW-1185">Reference proteome</keyword>
<evidence type="ECO:0000256" key="2">
    <source>
        <dbReference type="ARBA" id="ARBA00022679"/>
    </source>
</evidence>
<dbReference type="OrthoDB" id="2094832at2759"/>
<dbReference type="Gene3D" id="3.40.50.150">
    <property type="entry name" value="Vaccinia Virus protein VP39"/>
    <property type="match status" value="1"/>
</dbReference>
<evidence type="ECO:0000256" key="4">
    <source>
        <dbReference type="ARBA" id="ARBA00038314"/>
    </source>
</evidence>
<comment type="pathway">
    <text evidence="1">Secondary metabolite biosynthesis.</text>
</comment>
<gene>
    <name evidence="5" type="ORF">A1O9_02931</name>
</gene>
<reference evidence="5 6" key="1">
    <citation type="submission" date="2013-03" db="EMBL/GenBank/DDBJ databases">
        <title>The Genome Sequence of Exophiala aquamarina CBS 119918.</title>
        <authorList>
            <consortium name="The Broad Institute Genomics Platform"/>
            <person name="Cuomo C."/>
            <person name="de Hoog S."/>
            <person name="Gorbushina A."/>
            <person name="Walker B."/>
            <person name="Young S.K."/>
            <person name="Zeng Q."/>
            <person name="Gargeya S."/>
            <person name="Fitzgerald M."/>
            <person name="Haas B."/>
            <person name="Abouelleil A."/>
            <person name="Allen A.W."/>
            <person name="Alvarado L."/>
            <person name="Arachchi H.M."/>
            <person name="Berlin A.M."/>
            <person name="Chapman S.B."/>
            <person name="Gainer-Dewar J."/>
            <person name="Goldberg J."/>
            <person name="Griggs A."/>
            <person name="Gujja S."/>
            <person name="Hansen M."/>
            <person name="Howarth C."/>
            <person name="Imamovic A."/>
            <person name="Ireland A."/>
            <person name="Larimer J."/>
            <person name="McCowan C."/>
            <person name="Murphy C."/>
            <person name="Pearson M."/>
            <person name="Poon T.W."/>
            <person name="Priest M."/>
            <person name="Roberts A."/>
            <person name="Saif S."/>
            <person name="Shea T."/>
            <person name="Sisk P."/>
            <person name="Sykes S."/>
            <person name="Wortman J."/>
            <person name="Nusbaum C."/>
            <person name="Birren B."/>
        </authorList>
    </citation>
    <scope>NUCLEOTIDE SEQUENCE [LARGE SCALE GENOMIC DNA]</scope>
    <source>
        <strain evidence="5 6">CBS 119918</strain>
    </source>
</reference>
<name>A0A072Q0G1_9EURO</name>
<evidence type="ECO:0000313" key="6">
    <source>
        <dbReference type="Proteomes" id="UP000027920"/>
    </source>
</evidence>
<comment type="similarity">
    <text evidence="4">Belongs to the class I-like SAM-binding methyltransferase superfamily.</text>
</comment>
<dbReference type="AlphaFoldDB" id="A0A072Q0G1"/>
<dbReference type="HOGENOM" id="CLU_051542_0_1_1"/>
<evidence type="ECO:0000256" key="3">
    <source>
        <dbReference type="ARBA" id="ARBA00022691"/>
    </source>
</evidence>
<dbReference type="STRING" id="1182545.A0A072Q0G1"/>
<keyword evidence="3" id="KW-0949">S-adenosyl-L-methionine</keyword>
<sequence>MAAEPSLKADTISARLYQATLKVVPSAVAALLAEYSKIPVEDQKAHITKIRDQAYEKHPYPCLGRWRFLELDLSTHPLYHSDILPALTGEDRKQDNSTSDGSACLFLDLGCCLGQDLRKLIFDGADPSRLWGADLRPEFIEIGYSLFGDRESFPPSHFIAPADVFDLSPSTPLAQMDGEVGILHVCAVFHLFDLDGQKKMAQRALKLLDPNKKRVLVVGAQTANVNSGEFERRVGDGRTRYRHNAESWRSFWEEAVQAEQWKDIIRGVEVDTILEEVTSTRANWLSDSNTTQRQIGLFEEGFRWMKFSVWVDFV</sequence>
<comment type="caution">
    <text evidence="5">The sequence shown here is derived from an EMBL/GenBank/DDBJ whole genome shotgun (WGS) entry which is preliminary data.</text>
</comment>
<organism evidence="5 6">
    <name type="scientific">Exophiala aquamarina CBS 119918</name>
    <dbReference type="NCBI Taxonomy" id="1182545"/>
    <lineage>
        <taxon>Eukaryota</taxon>
        <taxon>Fungi</taxon>
        <taxon>Dikarya</taxon>
        <taxon>Ascomycota</taxon>
        <taxon>Pezizomycotina</taxon>
        <taxon>Eurotiomycetes</taxon>
        <taxon>Chaetothyriomycetidae</taxon>
        <taxon>Chaetothyriales</taxon>
        <taxon>Herpotrichiellaceae</taxon>
        <taxon>Exophiala</taxon>
    </lineage>
</organism>
<dbReference type="GO" id="GO:0016740">
    <property type="term" value="F:transferase activity"/>
    <property type="evidence" value="ECO:0007669"/>
    <property type="project" value="UniProtKB-KW"/>
</dbReference>
<accession>A0A072Q0G1</accession>
<dbReference type="PANTHER" id="PTHR35897">
    <property type="entry name" value="METHYLTRANSFERASE AUSD"/>
    <property type="match status" value="1"/>
</dbReference>
<evidence type="ECO:0000256" key="1">
    <source>
        <dbReference type="ARBA" id="ARBA00005179"/>
    </source>
</evidence>
<evidence type="ECO:0008006" key="7">
    <source>
        <dbReference type="Google" id="ProtNLM"/>
    </source>
</evidence>
<dbReference type="EMBL" id="AMGV01000002">
    <property type="protein sequence ID" value="KEF61365.1"/>
    <property type="molecule type" value="Genomic_DNA"/>
</dbReference>
<dbReference type="InterPro" id="IPR051654">
    <property type="entry name" value="Meroterpenoid_MTases"/>
</dbReference>
<dbReference type="VEuPathDB" id="FungiDB:A1O9_02931"/>
<dbReference type="PANTHER" id="PTHR35897:SF1">
    <property type="entry name" value="METHYLTRANSFERASE AUSD"/>
    <property type="match status" value="1"/>
</dbReference>
<dbReference type="Proteomes" id="UP000027920">
    <property type="component" value="Unassembled WGS sequence"/>
</dbReference>
<proteinExistence type="inferred from homology"/>
<dbReference type="RefSeq" id="XP_013263955.1">
    <property type="nucleotide sequence ID" value="XM_013408501.1"/>
</dbReference>
<evidence type="ECO:0000313" key="5">
    <source>
        <dbReference type="EMBL" id="KEF61365.1"/>
    </source>
</evidence>
<dbReference type="InterPro" id="IPR029063">
    <property type="entry name" value="SAM-dependent_MTases_sf"/>
</dbReference>
<keyword evidence="2" id="KW-0808">Transferase</keyword>